<protein>
    <submittedName>
        <fullName evidence="1">Uncharacterized protein</fullName>
    </submittedName>
</protein>
<dbReference type="EMBL" id="CM016554">
    <property type="protein sequence ID" value="TKW28596.1"/>
    <property type="molecule type" value="Genomic_DNA"/>
</dbReference>
<evidence type="ECO:0000313" key="1">
    <source>
        <dbReference type="EMBL" id="TKW28596.1"/>
    </source>
</evidence>
<dbReference type="Proteomes" id="UP000298652">
    <property type="component" value="Chromosome 3"/>
</dbReference>
<accession>A0A4V6DA50</accession>
<sequence length="109" mass="12091">MALSWCLCAHSTSTRLQLELHGRAHFWLVAFVCILNPCPLCPCRCGLPTKPGAGSLAARVMNNRQAIVELMLDHTDMHGPSNLNVTPAYRAPFARKSCHRRALVKLRSI</sequence>
<dbReference type="Gramene" id="TKW28596">
    <property type="protein sequence ID" value="TKW28596"/>
    <property type="gene ID" value="SEVIR_3G341300v2"/>
</dbReference>
<reference evidence="1" key="1">
    <citation type="submission" date="2019-03" db="EMBL/GenBank/DDBJ databases">
        <title>WGS assembly of Setaria viridis.</title>
        <authorList>
            <person name="Huang P."/>
            <person name="Jenkins J."/>
            <person name="Grimwood J."/>
            <person name="Barry K."/>
            <person name="Healey A."/>
            <person name="Mamidi S."/>
            <person name="Sreedasyam A."/>
            <person name="Shu S."/>
            <person name="Feldman M."/>
            <person name="Wu J."/>
            <person name="Yu Y."/>
            <person name="Chen C."/>
            <person name="Johnson J."/>
            <person name="Rokhsar D."/>
            <person name="Baxter I."/>
            <person name="Schmutz J."/>
            <person name="Brutnell T."/>
            <person name="Kellogg E."/>
        </authorList>
    </citation>
    <scope>NUCLEOTIDE SEQUENCE [LARGE SCALE GENOMIC DNA]</scope>
</reference>
<gene>
    <name evidence="1" type="ORF">SEVIR_3G341300v2</name>
</gene>
<organism evidence="1 2">
    <name type="scientific">Setaria viridis</name>
    <name type="common">Green bristlegrass</name>
    <name type="synonym">Setaria italica subsp. viridis</name>
    <dbReference type="NCBI Taxonomy" id="4556"/>
    <lineage>
        <taxon>Eukaryota</taxon>
        <taxon>Viridiplantae</taxon>
        <taxon>Streptophyta</taxon>
        <taxon>Embryophyta</taxon>
        <taxon>Tracheophyta</taxon>
        <taxon>Spermatophyta</taxon>
        <taxon>Magnoliopsida</taxon>
        <taxon>Liliopsida</taxon>
        <taxon>Poales</taxon>
        <taxon>Poaceae</taxon>
        <taxon>PACMAD clade</taxon>
        <taxon>Panicoideae</taxon>
        <taxon>Panicodae</taxon>
        <taxon>Paniceae</taxon>
        <taxon>Cenchrinae</taxon>
        <taxon>Setaria</taxon>
    </lineage>
</organism>
<keyword evidence="2" id="KW-1185">Reference proteome</keyword>
<evidence type="ECO:0000313" key="2">
    <source>
        <dbReference type="Proteomes" id="UP000298652"/>
    </source>
</evidence>
<proteinExistence type="predicted"/>
<name>A0A4V6DA50_SETVI</name>
<dbReference type="AlphaFoldDB" id="A0A4V6DA50"/>